<accession>A0A1G9B178</accession>
<dbReference type="SFLD" id="SFLDG01129">
    <property type="entry name" value="C1.5:_HAD__Beta-PGM__Phosphata"/>
    <property type="match status" value="1"/>
</dbReference>
<dbReference type="OrthoDB" id="9797743at2"/>
<dbReference type="InterPro" id="IPR036412">
    <property type="entry name" value="HAD-like_sf"/>
</dbReference>
<keyword evidence="1" id="KW-0378">Hydrolase</keyword>
<dbReference type="STRING" id="576118.SAMN05216216_10277"/>
<dbReference type="SUPFAM" id="SSF56784">
    <property type="entry name" value="HAD-like"/>
    <property type="match status" value="1"/>
</dbReference>
<dbReference type="SFLD" id="SFLDS00003">
    <property type="entry name" value="Haloacid_Dehalogenase"/>
    <property type="match status" value="1"/>
</dbReference>
<dbReference type="Gene3D" id="1.10.150.240">
    <property type="entry name" value="Putative phosphatase, domain 2"/>
    <property type="match status" value="1"/>
</dbReference>
<dbReference type="PANTHER" id="PTHR46470">
    <property type="entry name" value="N-ACYLNEURAMINATE-9-PHOSPHATASE"/>
    <property type="match status" value="1"/>
</dbReference>
<dbReference type="GO" id="GO:0016787">
    <property type="term" value="F:hydrolase activity"/>
    <property type="evidence" value="ECO:0007669"/>
    <property type="project" value="UniProtKB-KW"/>
</dbReference>
<reference evidence="4" key="1">
    <citation type="submission" date="2016-10" db="EMBL/GenBank/DDBJ databases">
        <authorList>
            <person name="Varghese N."/>
            <person name="Submissions S."/>
        </authorList>
    </citation>
    <scope>NUCLEOTIDE SEQUENCE [LARGE SCALE GENOMIC DNA]</scope>
    <source>
        <strain evidence="4">CGMCC 1.8895</strain>
    </source>
</reference>
<evidence type="ECO:0000256" key="1">
    <source>
        <dbReference type="ARBA" id="ARBA00022801"/>
    </source>
</evidence>
<dbReference type="PANTHER" id="PTHR46470:SF4">
    <property type="entry name" value="5-AMINO-6-(5-PHOSPHO-D-RIBITYLAMINO)URACIL PHOSPHATASE YIGB"/>
    <property type="match status" value="1"/>
</dbReference>
<dbReference type="Gene3D" id="3.40.50.1000">
    <property type="entry name" value="HAD superfamily/HAD-like"/>
    <property type="match status" value="1"/>
</dbReference>
<dbReference type="Proteomes" id="UP000199008">
    <property type="component" value="Unassembled WGS sequence"/>
</dbReference>
<dbReference type="InterPro" id="IPR051400">
    <property type="entry name" value="HAD-like_hydrolase"/>
</dbReference>
<organism evidence="3 4">
    <name type="scientific">Lacicoccus qingdaonensis</name>
    <dbReference type="NCBI Taxonomy" id="576118"/>
    <lineage>
        <taxon>Bacteria</taxon>
        <taxon>Bacillati</taxon>
        <taxon>Bacillota</taxon>
        <taxon>Bacilli</taxon>
        <taxon>Bacillales</taxon>
        <taxon>Salinicoccaceae</taxon>
        <taxon>Lacicoccus</taxon>
    </lineage>
</organism>
<evidence type="ECO:0000313" key="4">
    <source>
        <dbReference type="Proteomes" id="UP000199008"/>
    </source>
</evidence>
<dbReference type="InterPro" id="IPR023198">
    <property type="entry name" value="PGP-like_dom2"/>
</dbReference>
<keyword evidence="2" id="KW-0460">Magnesium</keyword>
<sequence>MNDVLIFDMDGTLYHTDNFVGEYIEMLTDEVGIQQKMKNDYRSIMEEFSSEELEHFHKDDMPLGDVWQIVRFISSKQDIAIDYQFDVFLKIREKMVEEKMIEVDDKLIHTIKQLKNPMVLMTNSPEESATPFIEYLDLNNIFDHHIYDAKKPFNMESHISEIRKIYPDHNIYKIGDNLTNDIDSSKALGLKTIYINHYNTNALNDVTVFSLEELNEYLYKNFVEA</sequence>
<dbReference type="Pfam" id="PF00702">
    <property type="entry name" value="Hydrolase"/>
    <property type="match status" value="1"/>
</dbReference>
<name>A0A1G9B178_9BACL</name>
<evidence type="ECO:0000313" key="3">
    <source>
        <dbReference type="EMBL" id="SDK33292.1"/>
    </source>
</evidence>
<dbReference type="AlphaFoldDB" id="A0A1G9B178"/>
<dbReference type="CDD" id="cd01427">
    <property type="entry name" value="HAD_like"/>
    <property type="match status" value="1"/>
</dbReference>
<evidence type="ECO:0000256" key="2">
    <source>
        <dbReference type="ARBA" id="ARBA00022842"/>
    </source>
</evidence>
<dbReference type="InterPro" id="IPR023214">
    <property type="entry name" value="HAD_sf"/>
</dbReference>
<dbReference type="RefSeq" id="WP_092984112.1">
    <property type="nucleotide sequence ID" value="NZ_FNFY01000002.1"/>
</dbReference>
<keyword evidence="4" id="KW-1185">Reference proteome</keyword>
<proteinExistence type="predicted"/>
<gene>
    <name evidence="3" type="ORF">SAMN05216216_10277</name>
</gene>
<dbReference type="GO" id="GO:0009231">
    <property type="term" value="P:riboflavin biosynthetic process"/>
    <property type="evidence" value="ECO:0007669"/>
    <property type="project" value="TreeGrafter"/>
</dbReference>
<dbReference type="EMBL" id="FNFY01000002">
    <property type="protein sequence ID" value="SDK33292.1"/>
    <property type="molecule type" value="Genomic_DNA"/>
</dbReference>
<protein>
    <submittedName>
        <fullName evidence="3">Phosphoglycolate phosphatase, HAD superfamily</fullName>
    </submittedName>
</protein>